<evidence type="ECO:0000313" key="2">
    <source>
        <dbReference type="Proteomes" id="UP000193346"/>
    </source>
</evidence>
<reference evidence="1 2" key="1">
    <citation type="submission" date="2017-01" db="EMBL/GenBank/DDBJ databases">
        <authorList>
            <person name="Wolfgang W.J."/>
            <person name="Cole J."/>
            <person name="Wroblewski D."/>
            <person name="Mcginnis J."/>
            <person name="Musser K.A."/>
        </authorList>
    </citation>
    <scope>NUCLEOTIDE SEQUENCE [LARGE SCALE GENOMIC DNA]</scope>
    <source>
        <strain evidence="1 2">93087</strain>
    </source>
</reference>
<sequence>MKVEVLKPVEVEVYAVRINALLHEDAMQNLPDFLLQDGGDLEILIEIDTGRVVGWQGNVPVRIADKLRDSGTYTLLDKDMNHIAQLQYEYVPNRLIPGEYGDYIDLKINAEGYVKNWPKQPDVSEFFENE</sequence>
<dbReference type="RefSeq" id="WP_085417951.1">
    <property type="nucleotide sequence ID" value="NZ_CP091509.1"/>
</dbReference>
<keyword evidence="2" id="KW-1185">Reference proteome</keyword>
<name>A0ABX3WPY9_9NEIS</name>
<gene>
    <name evidence="1" type="ORF">BV913_02815</name>
</gene>
<protein>
    <submittedName>
        <fullName evidence="1">Uncharacterized protein</fullName>
    </submittedName>
</protein>
<dbReference type="Proteomes" id="UP000193346">
    <property type="component" value="Unassembled WGS sequence"/>
</dbReference>
<comment type="caution">
    <text evidence="1">The sequence shown here is derived from an EMBL/GenBank/DDBJ whole genome shotgun (WGS) entry which is preliminary data.</text>
</comment>
<dbReference type="EMBL" id="MTAC01000005">
    <property type="protein sequence ID" value="OSI36106.1"/>
    <property type="molecule type" value="Genomic_DNA"/>
</dbReference>
<evidence type="ECO:0000313" key="1">
    <source>
        <dbReference type="EMBL" id="OSI36106.1"/>
    </source>
</evidence>
<proteinExistence type="predicted"/>
<organism evidence="1 2">
    <name type="scientific">Neisseria dumasiana</name>
    <dbReference type="NCBI Taxonomy" id="1931275"/>
    <lineage>
        <taxon>Bacteria</taxon>
        <taxon>Pseudomonadati</taxon>
        <taxon>Pseudomonadota</taxon>
        <taxon>Betaproteobacteria</taxon>
        <taxon>Neisseriales</taxon>
        <taxon>Neisseriaceae</taxon>
        <taxon>Neisseria</taxon>
    </lineage>
</organism>
<accession>A0ABX3WPY9</accession>